<proteinExistence type="predicted"/>
<dbReference type="EMBL" id="QTSX02002227">
    <property type="protein sequence ID" value="KAJ9077025.1"/>
    <property type="molecule type" value="Genomic_DNA"/>
</dbReference>
<comment type="caution">
    <text evidence="1">The sequence shown here is derived from an EMBL/GenBank/DDBJ whole genome shotgun (WGS) entry which is preliminary data.</text>
</comment>
<reference evidence="1" key="1">
    <citation type="submission" date="2022-04" db="EMBL/GenBank/DDBJ databases">
        <title>Genome of the entomopathogenic fungus Entomophthora muscae.</title>
        <authorList>
            <person name="Elya C."/>
            <person name="Lovett B.R."/>
            <person name="Lee E."/>
            <person name="Macias A.M."/>
            <person name="Hajek A.E."/>
            <person name="De Bivort B.L."/>
            <person name="Kasson M.T."/>
            <person name="De Fine Licht H.H."/>
            <person name="Stajich J.E."/>
        </authorList>
    </citation>
    <scope>NUCLEOTIDE SEQUENCE</scope>
    <source>
        <strain evidence="1">Berkeley</strain>
    </source>
</reference>
<gene>
    <name evidence="1" type="ORF">DSO57_1020652</name>
</gene>
<name>A0ACC2TRA3_9FUNG</name>
<sequence>MSVGYLTTGGMTALIGFNHRGDYSQLLAGTVGRLSHDRFELELFRHVEPPGETTQSWSVLKLSDDLAHKCMSEALDDMLDILQDPPLPDKFIPGWPGHTDLIPILLDPIRHESLIKFHRSDVIANLEFLNTDLDDKQKEAVRHALSAQHVALVLGPPGTGKTTVLLEIVHQLAKQNMKVLVCASSNASVDLLFERLVLQETQCMRLGSARKSRHGHLGQWLLDVQLLNGPSGQLISQLRSFLRNVLSKKKKDYLREAQRIREELAQLELAGFSELIQHTPVLVSTLVGAGCDGLRNHCFDAVVIDEAYSALEPECWIAIGRGKRLVMAGDTHLLPPMVWSRSPVLEVTLFKRLLMALPRIIYTLEQQYRMNKSIMDFSSQYLYQHRIVANQGIAHHLLSDLPQVEDGDLTCLPLVFLNTSNTGIRESSNNGPKWNAGEANLVAVHLNHLISAGVKEETIGIISLYNAQVEILRSMLLPNHPALQVGTVETFQGSEKEAIIISLVRSNPLNQVGFLRDYRRLNVATTRARRHLCIVGDGETIMGTSNFNTRDCYTNLNFLPALGKYIDTQGDTWLPEMYI</sequence>
<protein>
    <submittedName>
        <fullName evidence="1">Uncharacterized protein</fullName>
    </submittedName>
</protein>
<organism evidence="1 2">
    <name type="scientific">Entomophthora muscae</name>
    <dbReference type="NCBI Taxonomy" id="34485"/>
    <lineage>
        <taxon>Eukaryota</taxon>
        <taxon>Fungi</taxon>
        <taxon>Fungi incertae sedis</taxon>
        <taxon>Zoopagomycota</taxon>
        <taxon>Entomophthoromycotina</taxon>
        <taxon>Entomophthoromycetes</taxon>
        <taxon>Entomophthorales</taxon>
        <taxon>Entomophthoraceae</taxon>
        <taxon>Entomophthora</taxon>
    </lineage>
</organism>
<dbReference type="Proteomes" id="UP001165960">
    <property type="component" value="Unassembled WGS sequence"/>
</dbReference>
<evidence type="ECO:0000313" key="2">
    <source>
        <dbReference type="Proteomes" id="UP001165960"/>
    </source>
</evidence>
<keyword evidence="2" id="KW-1185">Reference proteome</keyword>
<evidence type="ECO:0000313" key="1">
    <source>
        <dbReference type="EMBL" id="KAJ9077025.1"/>
    </source>
</evidence>
<accession>A0ACC2TRA3</accession>